<dbReference type="Proteomes" id="UP000640335">
    <property type="component" value="Unassembled WGS sequence"/>
</dbReference>
<keyword evidence="1" id="KW-0812">Transmembrane</keyword>
<evidence type="ECO:0000256" key="1">
    <source>
        <dbReference type="SAM" id="Phobius"/>
    </source>
</evidence>
<sequence length="313" mass="36909">MFKKMNYLVVFIIFFIILIPFKDVKSEEKNNLYLILDEMYVIDDLNDIINKIDYLNNKGIPFIISTMSIFNNTNIEAAQRYYEVLRYAESKNGSIILHFPDISESNITNINIEELINKMTVAYKALIDYEVYSVAIDIPERFLKHKNAEEYLSVSKTVFIDRNNMEISSNINFIEKLSYYEYDEEKDYGGNIGIIIPSNIEFNEFKNILESLNKREIYFNDFSYLNTFIKIGEDEIRLKDANLYLNNKNVTVQRFISREEITFISTEEERVEEDSIDLSKLNKALIIITTIATITFIIIAISNRRIDRNKFFK</sequence>
<feature type="transmembrane region" description="Helical" evidence="1">
    <location>
        <begin position="284"/>
        <end position="303"/>
    </location>
</feature>
<keyword evidence="1" id="KW-1133">Transmembrane helix</keyword>
<organism evidence="2 3">
    <name type="scientific">Clostridium gallinarum</name>
    <dbReference type="NCBI Taxonomy" id="2762246"/>
    <lineage>
        <taxon>Bacteria</taxon>
        <taxon>Bacillati</taxon>
        <taxon>Bacillota</taxon>
        <taxon>Clostridia</taxon>
        <taxon>Eubacteriales</taxon>
        <taxon>Clostridiaceae</taxon>
        <taxon>Clostridium</taxon>
    </lineage>
</organism>
<keyword evidence="3" id="KW-1185">Reference proteome</keyword>
<dbReference type="RefSeq" id="WP_207729480.1">
    <property type="nucleotide sequence ID" value="NZ_JACSQZ010000059.1"/>
</dbReference>
<evidence type="ECO:0008006" key="4">
    <source>
        <dbReference type="Google" id="ProtNLM"/>
    </source>
</evidence>
<protein>
    <recommendedName>
        <fullName evidence="4">DUF2334 domain-containing protein</fullName>
    </recommendedName>
</protein>
<proteinExistence type="predicted"/>
<dbReference type="EMBL" id="JACSQZ010000059">
    <property type="protein sequence ID" value="MBD7916100.1"/>
    <property type="molecule type" value="Genomic_DNA"/>
</dbReference>
<name>A0ABR8Q6P5_9CLOT</name>
<evidence type="ECO:0000313" key="2">
    <source>
        <dbReference type="EMBL" id="MBD7916100.1"/>
    </source>
</evidence>
<comment type="caution">
    <text evidence="2">The sequence shown here is derived from an EMBL/GenBank/DDBJ whole genome shotgun (WGS) entry which is preliminary data.</text>
</comment>
<accession>A0ABR8Q6P5</accession>
<evidence type="ECO:0000313" key="3">
    <source>
        <dbReference type="Proteomes" id="UP000640335"/>
    </source>
</evidence>
<keyword evidence="1" id="KW-0472">Membrane</keyword>
<gene>
    <name evidence="2" type="ORF">H9660_13175</name>
</gene>
<reference evidence="2 3" key="1">
    <citation type="submission" date="2020-08" db="EMBL/GenBank/DDBJ databases">
        <title>A Genomic Blueprint of the Chicken Gut Microbiome.</title>
        <authorList>
            <person name="Gilroy R."/>
            <person name="Ravi A."/>
            <person name="Getino M."/>
            <person name="Pursley I."/>
            <person name="Horton D.L."/>
            <person name="Alikhan N.-F."/>
            <person name="Baker D."/>
            <person name="Gharbi K."/>
            <person name="Hall N."/>
            <person name="Watson M."/>
            <person name="Adriaenssens E.M."/>
            <person name="Foster-Nyarko E."/>
            <person name="Jarju S."/>
            <person name="Secka A."/>
            <person name="Antonio M."/>
            <person name="Oren A."/>
            <person name="Chaudhuri R."/>
            <person name="La Ragione R.M."/>
            <person name="Hildebrand F."/>
            <person name="Pallen M.J."/>
        </authorList>
    </citation>
    <scope>NUCLEOTIDE SEQUENCE [LARGE SCALE GENOMIC DNA]</scope>
    <source>
        <strain evidence="2 3">Sa3CUN1</strain>
    </source>
</reference>